<dbReference type="RefSeq" id="WP_189678450.1">
    <property type="nucleotide sequence ID" value="NZ_BNCJ01000001.1"/>
</dbReference>
<comment type="caution">
    <text evidence="1">The sequence shown here is derived from an EMBL/GenBank/DDBJ whole genome shotgun (WGS) entry which is preliminary data.</text>
</comment>
<accession>A0A8J3GUR0</accession>
<sequence>MRTGILEQIWQGAIRPAGAAESKRVRRIFQAMVPTKTLFLQGPVGAARANVYQDDMELMPELALGDVLVEELSVEVPYGSLVVVCDDDCLTAPIDLEMLSFDIGVAVAKVLLGVVRNGVFPLERENEALYIMACAYDRMARSIGMQHLGLVPDEFAKGLTGTLGAYWSGAMQARTDRTHLFLGANCLASAELRSYLLKLDPAFAAPQYDRLPQGLLVFPDGNYGLQEWHGLLQAAINGITLERTAGMDWEILRHSKGF</sequence>
<dbReference type="AlphaFoldDB" id="A0A8J3GUR0"/>
<protein>
    <submittedName>
        <fullName evidence="1">Uncharacterized protein</fullName>
    </submittedName>
</protein>
<evidence type="ECO:0000313" key="2">
    <source>
        <dbReference type="Proteomes" id="UP000626220"/>
    </source>
</evidence>
<proteinExistence type="predicted"/>
<name>A0A8J3GUR0_9RHOB</name>
<keyword evidence="2" id="KW-1185">Reference proteome</keyword>
<organism evidence="1 2">
    <name type="scientific">Seohaeicola zhoushanensis</name>
    <dbReference type="NCBI Taxonomy" id="1569283"/>
    <lineage>
        <taxon>Bacteria</taxon>
        <taxon>Pseudomonadati</taxon>
        <taxon>Pseudomonadota</taxon>
        <taxon>Alphaproteobacteria</taxon>
        <taxon>Rhodobacterales</taxon>
        <taxon>Roseobacteraceae</taxon>
        <taxon>Seohaeicola</taxon>
    </lineage>
</organism>
<reference evidence="1" key="1">
    <citation type="journal article" date="2014" name="Int. J. Syst. Evol. Microbiol.">
        <title>Complete genome sequence of Corynebacterium casei LMG S-19264T (=DSM 44701T), isolated from a smear-ripened cheese.</title>
        <authorList>
            <consortium name="US DOE Joint Genome Institute (JGI-PGF)"/>
            <person name="Walter F."/>
            <person name="Albersmeier A."/>
            <person name="Kalinowski J."/>
            <person name="Ruckert C."/>
        </authorList>
    </citation>
    <scope>NUCLEOTIDE SEQUENCE</scope>
    <source>
        <strain evidence="1">KCTC 42650</strain>
    </source>
</reference>
<dbReference type="EMBL" id="BNCJ01000001">
    <property type="protein sequence ID" value="GHF36181.1"/>
    <property type="molecule type" value="Genomic_DNA"/>
</dbReference>
<gene>
    <name evidence="1" type="ORF">GCM10017056_04980</name>
</gene>
<reference evidence="1" key="2">
    <citation type="submission" date="2020-09" db="EMBL/GenBank/DDBJ databases">
        <authorList>
            <person name="Sun Q."/>
            <person name="Kim S."/>
        </authorList>
    </citation>
    <scope>NUCLEOTIDE SEQUENCE</scope>
    <source>
        <strain evidence="1">KCTC 42650</strain>
    </source>
</reference>
<evidence type="ECO:0000313" key="1">
    <source>
        <dbReference type="EMBL" id="GHF36181.1"/>
    </source>
</evidence>
<dbReference type="Proteomes" id="UP000626220">
    <property type="component" value="Unassembled WGS sequence"/>
</dbReference>